<feature type="compositionally biased region" description="Low complexity" evidence="1">
    <location>
        <begin position="126"/>
        <end position="136"/>
    </location>
</feature>
<dbReference type="AlphaFoldDB" id="A0A061AUR3"/>
<proteinExistence type="predicted"/>
<dbReference type="OrthoDB" id="10443410at2759"/>
<evidence type="ECO:0000256" key="1">
    <source>
        <dbReference type="SAM" id="MobiDB-lite"/>
    </source>
</evidence>
<protein>
    <submittedName>
        <fullName evidence="2">RHTO0S04e01332g1_1</fullName>
    </submittedName>
</protein>
<organism evidence="2">
    <name type="scientific">Rhodotorula toruloides</name>
    <name type="common">Yeast</name>
    <name type="synonym">Rhodosporidium toruloides</name>
    <dbReference type="NCBI Taxonomy" id="5286"/>
    <lineage>
        <taxon>Eukaryota</taxon>
        <taxon>Fungi</taxon>
        <taxon>Dikarya</taxon>
        <taxon>Basidiomycota</taxon>
        <taxon>Pucciniomycotina</taxon>
        <taxon>Microbotryomycetes</taxon>
        <taxon>Sporidiobolales</taxon>
        <taxon>Sporidiobolaceae</taxon>
        <taxon>Rhodotorula</taxon>
    </lineage>
</organism>
<feature type="region of interest" description="Disordered" evidence="1">
    <location>
        <begin position="228"/>
        <end position="377"/>
    </location>
</feature>
<evidence type="ECO:0000313" key="2">
    <source>
        <dbReference type="EMBL" id="CDR39102.1"/>
    </source>
</evidence>
<sequence>MRVFDPYPGAETWPLDFSLADLHALTSQELLSVYLHPRATKADKDEAKVIFWQRRVLALGQGREEGSAEATAELRQMKRAEERLAGRAPGSRGAGDKEEETSGAGDGGRKRKRKESGATSLPPQPKQAQSSASSRAVAIPPPLVETLPLPDTPSPPHPAGSGPSLSSLATNHAPFAETWRLNFSLDDLDDLPAYQLLAIQVHPFAADFHRREARHIYRSRRRLALNAEAEEGSSAGEGAKSQQVKKAQDWLAGRMPAKASAVRTAAQTGQAGNAEQKKKKGKIASVSSSSVAGEKTAIAVTTRTSAAPLPPSTSSKTRPSIQLPKLSSLLLPFPAPSLPSRPQMPLISHPSLPPRPVAAQLTAEPSQRKKSVGQSKR</sequence>
<reference evidence="2" key="1">
    <citation type="journal article" date="2014" name="Genome Announc.">
        <title>Draft genome sequence of Rhodosporidium toruloides CECT1137, an oleaginous yeast of biotechnological interest.</title>
        <authorList>
            <person name="Morin N."/>
            <person name="Calcas X."/>
            <person name="Devillers H."/>
            <person name="Durrens P."/>
            <person name="Sherman D.J."/>
            <person name="Nicaud J.-M."/>
            <person name="Neuveglise C."/>
        </authorList>
    </citation>
    <scope>NUCLEOTIDE SEQUENCE</scope>
    <source>
        <strain evidence="2">CECT1137</strain>
    </source>
</reference>
<name>A0A061AUR3_RHOTO</name>
<feature type="compositionally biased region" description="Low complexity" evidence="1">
    <location>
        <begin position="301"/>
        <end position="332"/>
    </location>
</feature>
<feature type="compositionally biased region" description="Basic residues" evidence="1">
    <location>
        <begin position="368"/>
        <end position="377"/>
    </location>
</feature>
<gene>
    <name evidence="2" type="ORF">RHTO0S_04e01332g</name>
</gene>
<feature type="region of interest" description="Disordered" evidence="1">
    <location>
        <begin position="81"/>
        <end position="169"/>
    </location>
</feature>
<feature type="compositionally biased region" description="Low complexity" evidence="1">
    <location>
        <begin position="159"/>
        <end position="169"/>
    </location>
</feature>
<dbReference type="EMBL" id="LK052939">
    <property type="protein sequence ID" value="CDR39102.1"/>
    <property type="molecule type" value="Genomic_DNA"/>
</dbReference>
<accession>A0A061AUR3</accession>